<dbReference type="GO" id="GO:0047570">
    <property type="term" value="F:3-oxoadipate enol-lactonase activity"/>
    <property type="evidence" value="ECO:0007669"/>
    <property type="project" value="InterPro"/>
</dbReference>
<dbReference type="STRING" id="1796606.A2G96_25440"/>
<dbReference type="InterPro" id="IPR000073">
    <property type="entry name" value="AB_hydrolase_1"/>
</dbReference>
<name>A0A142JSU0_9BURK</name>
<dbReference type="Gene3D" id="3.40.50.1820">
    <property type="entry name" value="alpha/beta hydrolase"/>
    <property type="match status" value="1"/>
</dbReference>
<dbReference type="InterPro" id="IPR050266">
    <property type="entry name" value="AB_hydrolase_sf"/>
</dbReference>
<dbReference type="Proteomes" id="UP000075238">
    <property type="component" value="Chromosome 2"/>
</dbReference>
<reference evidence="2 3" key="1">
    <citation type="submission" date="2016-03" db="EMBL/GenBank/DDBJ databases">
        <title>Complete genome sequence of a novel chlorpyrifos degrading bacterium, Cupriavidus nantongensis sp. X1.</title>
        <authorList>
            <person name="Fang L."/>
        </authorList>
    </citation>
    <scope>NUCLEOTIDE SEQUENCE [LARGE SCALE GENOMIC DNA]</scope>
    <source>
        <strain evidence="2 3">X1</strain>
    </source>
</reference>
<accession>A0A142JSU0</accession>
<dbReference type="PRINTS" id="PR00111">
    <property type="entry name" value="ABHYDROLASE"/>
</dbReference>
<dbReference type="KEGG" id="cnan:A2G96_25440"/>
<dbReference type="GO" id="GO:0042952">
    <property type="term" value="P:beta-ketoadipate pathway"/>
    <property type="evidence" value="ECO:0007669"/>
    <property type="project" value="InterPro"/>
</dbReference>
<evidence type="ECO:0000313" key="2">
    <source>
        <dbReference type="EMBL" id="AMR81152.1"/>
    </source>
</evidence>
<gene>
    <name evidence="2" type="ORF">A2G96_25440</name>
</gene>
<dbReference type="InterPro" id="IPR029058">
    <property type="entry name" value="AB_hydrolase_fold"/>
</dbReference>
<dbReference type="NCBIfam" id="TIGR02427">
    <property type="entry name" value="protocat_pcaD"/>
    <property type="match status" value="1"/>
</dbReference>
<keyword evidence="3" id="KW-1185">Reference proteome</keyword>
<dbReference type="PANTHER" id="PTHR43798">
    <property type="entry name" value="MONOACYLGLYCEROL LIPASE"/>
    <property type="match status" value="1"/>
</dbReference>
<dbReference type="Pfam" id="PF00561">
    <property type="entry name" value="Abhydrolase_1"/>
    <property type="match status" value="1"/>
</dbReference>
<proteinExistence type="predicted"/>
<dbReference type="InterPro" id="IPR026968">
    <property type="entry name" value="PcaD/CatD"/>
</dbReference>
<dbReference type="SUPFAM" id="SSF53474">
    <property type="entry name" value="alpha/beta-Hydrolases"/>
    <property type="match status" value="1"/>
</dbReference>
<sequence>MPFADLPDVRLHYRLDGAEHLPVLVLSNSLGTSLDMWAPQVDAFSQHFRVLRYDTRGHGQSSVPPGPYSIAQLGGDVIGLLDQLGIGQACFCGLSMGGITGMWLALNHAPRLRKLVLCNTAAYIGPPENWTNRAAAVERDGVASIAAAVVDKWLTPAYAAAHPELVASLRAMLGASPAAGYAANCLAVRDADLRAEIAGIVTPTLVIAGSGDLPTPPRDGVYLAQTIPGAHYVELEAAHISNLEQAQAFSKVVLDFLTR</sequence>
<evidence type="ECO:0000313" key="3">
    <source>
        <dbReference type="Proteomes" id="UP000075238"/>
    </source>
</evidence>
<dbReference type="RefSeq" id="WP_062802967.1">
    <property type="nucleotide sequence ID" value="NZ_CP014845.1"/>
</dbReference>
<dbReference type="EMBL" id="CP014845">
    <property type="protein sequence ID" value="AMR81152.1"/>
    <property type="molecule type" value="Genomic_DNA"/>
</dbReference>
<dbReference type="AlphaFoldDB" id="A0A142JSU0"/>
<evidence type="ECO:0000259" key="1">
    <source>
        <dbReference type="Pfam" id="PF00561"/>
    </source>
</evidence>
<protein>
    <submittedName>
        <fullName evidence="2">3-oxoadipate enol-lactonase</fullName>
    </submittedName>
</protein>
<dbReference type="OrthoDB" id="9793083at2"/>
<feature type="domain" description="AB hydrolase-1" evidence="1">
    <location>
        <begin position="22"/>
        <end position="244"/>
    </location>
</feature>
<organism evidence="2 3">
    <name type="scientific">Cupriavidus nantongensis</name>
    <dbReference type="NCBI Taxonomy" id="1796606"/>
    <lineage>
        <taxon>Bacteria</taxon>
        <taxon>Pseudomonadati</taxon>
        <taxon>Pseudomonadota</taxon>
        <taxon>Betaproteobacteria</taxon>
        <taxon>Burkholderiales</taxon>
        <taxon>Burkholderiaceae</taxon>
        <taxon>Cupriavidus</taxon>
    </lineage>
</organism>